<dbReference type="GO" id="GO:0003676">
    <property type="term" value="F:nucleic acid binding"/>
    <property type="evidence" value="ECO:0007669"/>
    <property type="project" value="InterPro"/>
</dbReference>
<dbReference type="EMBL" id="JAJSOW010000101">
    <property type="protein sequence ID" value="KAI9181643.1"/>
    <property type="molecule type" value="Genomic_DNA"/>
</dbReference>
<dbReference type="InterPro" id="IPR036875">
    <property type="entry name" value="Znf_CCHC_sf"/>
</dbReference>
<dbReference type="PANTHER" id="PTHR34676:SF8">
    <property type="entry name" value="TRANSMEMBRANE PROTEIN"/>
    <property type="match status" value="1"/>
</dbReference>
<keyword evidence="1" id="KW-0863">Zinc-finger</keyword>
<feature type="compositionally biased region" description="Acidic residues" evidence="3">
    <location>
        <begin position="333"/>
        <end position="345"/>
    </location>
</feature>
<dbReference type="GO" id="GO:0008270">
    <property type="term" value="F:zinc ion binding"/>
    <property type="evidence" value="ECO:0007669"/>
    <property type="project" value="UniProtKB-KW"/>
</dbReference>
<dbReference type="PANTHER" id="PTHR34676">
    <property type="entry name" value="DUF4219 DOMAIN-CONTAINING PROTEIN-RELATED"/>
    <property type="match status" value="1"/>
</dbReference>
<proteinExistence type="predicted"/>
<keyword evidence="1" id="KW-0479">Metal-binding</keyword>
<dbReference type="AlphaFoldDB" id="A0AAD5NUV7"/>
<evidence type="ECO:0000256" key="3">
    <source>
        <dbReference type="SAM" id="MobiDB-lite"/>
    </source>
</evidence>
<keyword evidence="1" id="KW-0862">Zinc</keyword>
<dbReference type="Pfam" id="PF00098">
    <property type="entry name" value="zf-CCHC"/>
    <property type="match status" value="1"/>
</dbReference>
<dbReference type="SUPFAM" id="SSF57756">
    <property type="entry name" value="Retrovirus zinc finger-like domains"/>
    <property type="match status" value="1"/>
</dbReference>
<evidence type="ECO:0000313" key="5">
    <source>
        <dbReference type="EMBL" id="KAI9181643.1"/>
    </source>
</evidence>
<evidence type="ECO:0000313" key="6">
    <source>
        <dbReference type="Proteomes" id="UP001064489"/>
    </source>
</evidence>
<accession>A0AAD5NUV7</accession>
<keyword evidence="2" id="KW-0175">Coiled coil</keyword>
<keyword evidence="6" id="KW-1185">Reference proteome</keyword>
<sequence>MAISSNHYLSEGMSIHKPPSFDGKDYTFWKTRMRIFIQFIDYELWETVRDGPHIPHIIVEGKIVKKEEGDWKSDDKRKHSLNAKAMNVLFCSLNAIEFKRIISCSSAKEIWHTLEVTHEGTNQVIESKISRLIHSYELFKMKSNETINETNTTFTDIINELHSYGKDFSSDELVRKMLRSLPKEWAPKVTAIEEAKDLKTLSLEELVGSLMTYELKLNDMKDEDKEKKKKAIAFNSSTCQEESDEDYDSEALGDIDPAPALVSKIDKVLKLRYGKKKFNNFIRNTKKKDPIICYGCNKPGHISYDCPQAKEEKKEKKEKKYKKKALKVQTWDQDSDDSSSEDDENGEVANMCFMALENEVKMSNSNDENMSFDELHETFEELVEEPQNVSLKNNDYKKKVSLLMKEVESLKREKNVLSSENDVLKKNISNESDLLKEIDVLKREKTSLLIENEFLKKNASSVIELQKENDDLKLTLEKFTNGRKNLELLLGSQRCV</sequence>
<evidence type="ECO:0000256" key="2">
    <source>
        <dbReference type="SAM" id="Coils"/>
    </source>
</evidence>
<evidence type="ECO:0000256" key="1">
    <source>
        <dbReference type="PROSITE-ProRule" id="PRU00047"/>
    </source>
</evidence>
<feature type="domain" description="CCHC-type" evidence="4">
    <location>
        <begin position="293"/>
        <end position="308"/>
    </location>
</feature>
<protein>
    <recommendedName>
        <fullName evidence="4">CCHC-type domain-containing protein</fullName>
    </recommendedName>
</protein>
<reference evidence="5" key="1">
    <citation type="journal article" date="2022" name="Plant J.">
        <title>Strategies of tolerance reflected in two North American maple genomes.</title>
        <authorList>
            <person name="McEvoy S.L."/>
            <person name="Sezen U.U."/>
            <person name="Trouern-Trend A."/>
            <person name="McMahon S.M."/>
            <person name="Schaberg P.G."/>
            <person name="Yang J."/>
            <person name="Wegrzyn J.L."/>
            <person name="Swenson N.G."/>
        </authorList>
    </citation>
    <scope>NUCLEOTIDE SEQUENCE</scope>
    <source>
        <strain evidence="5">91603</strain>
    </source>
</reference>
<dbReference type="InterPro" id="IPR001878">
    <property type="entry name" value="Znf_CCHC"/>
</dbReference>
<organism evidence="5 6">
    <name type="scientific">Acer negundo</name>
    <name type="common">Box elder</name>
    <dbReference type="NCBI Taxonomy" id="4023"/>
    <lineage>
        <taxon>Eukaryota</taxon>
        <taxon>Viridiplantae</taxon>
        <taxon>Streptophyta</taxon>
        <taxon>Embryophyta</taxon>
        <taxon>Tracheophyta</taxon>
        <taxon>Spermatophyta</taxon>
        <taxon>Magnoliopsida</taxon>
        <taxon>eudicotyledons</taxon>
        <taxon>Gunneridae</taxon>
        <taxon>Pentapetalae</taxon>
        <taxon>rosids</taxon>
        <taxon>malvids</taxon>
        <taxon>Sapindales</taxon>
        <taxon>Sapindaceae</taxon>
        <taxon>Hippocastanoideae</taxon>
        <taxon>Acereae</taxon>
        <taxon>Acer</taxon>
    </lineage>
</organism>
<feature type="coiled-coil region" evidence="2">
    <location>
        <begin position="393"/>
        <end position="482"/>
    </location>
</feature>
<dbReference type="PROSITE" id="PS50158">
    <property type="entry name" value="ZF_CCHC"/>
    <property type="match status" value="1"/>
</dbReference>
<dbReference type="Gene3D" id="4.10.60.10">
    <property type="entry name" value="Zinc finger, CCHC-type"/>
    <property type="match status" value="1"/>
</dbReference>
<feature type="region of interest" description="Disordered" evidence="3">
    <location>
        <begin position="325"/>
        <end position="345"/>
    </location>
</feature>
<evidence type="ECO:0000259" key="4">
    <source>
        <dbReference type="PROSITE" id="PS50158"/>
    </source>
</evidence>
<dbReference type="SMART" id="SM00343">
    <property type="entry name" value="ZnF_C2HC"/>
    <property type="match status" value="1"/>
</dbReference>
<dbReference type="Pfam" id="PF14223">
    <property type="entry name" value="Retrotran_gag_2"/>
    <property type="match status" value="1"/>
</dbReference>
<reference evidence="5" key="2">
    <citation type="submission" date="2023-02" db="EMBL/GenBank/DDBJ databases">
        <authorList>
            <person name="Swenson N.G."/>
            <person name="Wegrzyn J.L."/>
            <person name="Mcevoy S.L."/>
        </authorList>
    </citation>
    <scope>NUCLEOTIDE SEQUENCE</scope>
    <source>
        <strain evidence="5">91603</strain>
        <tissue evidence="5">Leaf</tissue>
    </source>
</reference>
<dbReference type="Proteomes" id="UP001064489">
    <property type="component" value="Chromosome 4"/>
</dbReference>
<gene>
    <name evidence="5" type="ORF">LWI28_017061</name>
</gene>
<name>A0AAD5NUV7_ACENE</name>
<comment type="caution">
    <text evidence="5">The sequence shown here is derived from an EMBL/GenBank/DDBJ whole genome shotgun (WGS) entry which is preliminary data.</text>
</comment>